<dbReference type="Pfam" id="PF02814">
    <property type="entry name" value="UreE_N"/>
    <property type="match status" value="1"/>
</dbReference>
<evidence type="ECO:0000259" key="6">
    <source>
        <dbReference type="SMART" id="SM00988"/>
    </source>
</evidence>
<keyword evidence="2 5" id="KW-0963">Cytoplasm</keyword>
<dbReference type="Gene3D" id="2.60.260.20">
    <property type="entry name" value="Urease metallochaperone UreE, N-terminal domain"/>
    <property type="match status" value="1"/>
</dbReference>
<protein>
    <recommendedName>
        <fullName evidence="5">Urease accessory protein UreE</fullName>
    </recommendedName>
</protein>
<dbReference type="InterPro" id="IPR036118">
    <property type="entry name" value="UreE_N_sf"/>
</dbReference>
<comment type="function">
    <text evidence="5">Involved in urease metallocenter assembly. Binds nickel. Probably functions as a nickel donor during metallocenter assembly.</text>
</comment>
<dbReference type="InterPro" id="IPR007864">
    <property type="entry name" value="UreE_C_dom"/>
</dbReference>
<evidence type="ECO:0000256" key="1">
    <source>
        <dbReference type="ARBA" id="ARBA00004496"/>
    </source>
</evidence>
<dbReference type="SUPFAM" id="SSF69737">
    <property type="entry name" value="Urease metallochaperone UreE, C-terminal domain"/>
    <property type="match status" value="1"/>
</dbReference>
<dbReference type="SMART" id="SM00988">
    <property type="entry name" value="UreE_N"/>
    <property type="match status" value="1"/>
</dbReference>
<dbReference type="CDD" id="cd00571">
    <property type="entry name" value="UreE"/>
    <property type="match status" value="1"/>
</dbReference>
<accession>A0ABV0KEE1</accession>
<dbReference type="Proteomes" id="UP001476950">
    <property type="component" value="Unassembled WGS sequence"/>
</dbReference>
<evidence type="ECO:0000313" key="8">
    <source>
        <dbReference type="Proteomes" id="UP001476950"/>
    </source>
</evidence>
<gene>
    <name evidence="5 7" type="primary">ureE</name>
    <name evidence="7" type="ORF">NDI38_03955</name>
</gene>
<organism evidence="7 8">
    <name type="scientific">Stenomitos frigidus AS-A4</name>
    <dbReference type="NCBI Taxonomy" id="2933935"/>
    <lineage>
        <taxon>Bacteria</taxon>
        <taxon>Bacillati</taxon>
        <taxon>Cyanobacteriota</taxon>
        <taxon>Cyanophyceae</taxon>
        <taxon>Leptolyngbyales</taxon>
        <taxon>Leptolyngbyaceae</taxon>
        <taxon>Stenomitos</taxon>
    </lineage>
</organism>
<keyword evidence="4 5" id="KW-0143">Chaperone</keyword>
<evidence type="ECO:0000313" key="7">
    <source>
        <dbReference type="EMBL" id="MEP1057579.1"/>
    </source>
</evidence>
<comment type="subcellular location">
    <subcellularLocation>
        <location evidence="1 5">Cytoplasm</location>
    </subcellularLocation>
</comment>
<proteinExistence type="inferred from homology"/>
<evidence type="ECO:0000256" key="5">
    <source>
        <dbReference type="HAMAP-Rule" id="MF_00822"/>
    </source>
</evidence>
<sequence length="155" mass="17196">MPDARTLAEAVITTLTQRLTVSPQAAVAFTLALTAEERTRSRYRFESLDGQSVYLQLPRGTVLRDGDFLQSDDGFVVQVSAKPEPVLTVTAESELPLLQAAYHLGNRHVPLEIMPTYLRLSPDPVLRALLEHRGLRVVEEVQPFHPETGAYGHGH</sequence>
<evidence type="ECO:0000256" key="4">
    <source>
        <dbReference type="ARBA" id="ARBA00023186"/>
    </source>
</evidence>
<dbReference type="HAMAP" id="MF_00822">
    <property type="entry name" value="UreE"/>
    <property type="match status" value="1"/>
</dbReference>
<dbReference type="InterPro" id="IPR004029">
    <property type="entry name" value="UreE_N"/>
</dbReference>
<dbReference type="InterPro" id="IPR012406">
    <property type="entry name" value="UreE"/>
</dbReference>
<evidence type="ECO:0000256" key="3">
    <source>
        <dbReference type="ARBA" id="ARBA00022596"/>
    </source>
</evidence>
<keyword evidence="3 5" id="KW-0533">Nickel</keyword>
<dbReference type="Pfam" id="PF05194">
    <property type="entry name" value="UreE_C"/>
    <property type="match status" value="1"/>
</dbReference>
<keyword evidence="8" id="KW-1185">Reference proteome</keyword>
<reference evidence="7 8" key="1">
    <citation type="submission" date="2022-04" db="EMBL/GenBank/DDBJ databases">
        <title>Positive selection, recombination, and allopatry shape intraspecific diversity of widespread and dominant cyanobacteria.</title>
        <authorList>
            <person name="Wei J."/>
            <person name="Shu W."/>
            <person name="Hu C."/>
        </authorList>
    </citation>
    <scope>NUCLEOTIDE SEQUENCE [LARGE SCALE GENOMIC DNA]</scope>
    <source>
        <strain evidence="7 8">AS-A4</strain>
    </source>
</reference>
<dbReference type="PIRSF" id="PIRSF036402">
    <property type="entry name" value="Ureas_acces_UreE"/>
    <property type="match status" value="1"/>
</dbReference>
<comment type="caution">
    <text evidence="7">The sequence shown here is derived from an EMBL/GenBank/DDBJ whole genome shotgun (WGS) entry which is preliminary data.</text>
</comment>
<dbReference type="EMBL" id="JAMPLM010000002">
    <property type="protein sequence ID" value="MEP1057579.1"/>
    <property type="molecule type" value="Genomic_DNA"/>
</dbReference>
<comment type="similarity">
    <text evidence="5">Belongs to the UreE family.</text>
</comment>
<evidence type="ECO:0000256" key="2">
    <source>
        <dbReference type="ARBA" id="ARBA00022490"/>
    </source>
</evidence>
<dbReference type="RefSeq" id="WP_199305390.1">
    <property type="nucleotide sequence ID" value="NZ_JAMPLM010000002.1"/>
</dbReference>
<name>A0ABV0KEE1_9CYAN</name>
<dbReference type="Gene3D" id="3.30.70.790">
    <property type="entry name" value="UreE, C-terminal domain"/>
    <property type="match status" value="1"/>
</dbReference>
<dbReference type="NCBIfam" id="NF009751">
    <property type="entry name" value="PRK13261.1-1"/>
    <property type="match status" value="1"/>
</dbReference>
<feature type="domain" description="UreE urease accessory N-terminal" evidence="6">
    <location>
        <begin position="12"/>
        <end position="77"/>
    </location>
</feature>
<dbReference type="SUPFAM" id="SSF69287">
    <property type="entry name" value="Urease metallochaperone UreE, N-terminal domain"/>
    <property type="match status" value="1"/>
</dbReference>